<dbReference type="SUPFAM" id="SSF53335">
    <property type="entry name" value="S-adenosyl-L-methionine-dependent methyltransferases"/>
    <property type="match status" value="1"/>
</dbReference>
<dbReference type="Gene3D" id="3.40.50.150">
    <property type="entry name" value="Vaccinia Virus protein VP39"/>
    <property type="match status" value="1"/>
</dbReference>
<dbReference type="CDD" id="cd02440">
    <property type="entry name" value="AdoMet_MTases"/>
    <property type="match status" value="1"/>
</dbReference>
<proteinExistence type="predicted"/>
<sequence>MAEPTKPSPGEYMLIRSNAESERLEKQFRAWQANIGYLLHPAIIQHDHMRIADVGTGTGIWLRELAGVVPATCELDGFDLSDSMFSRDGLPGNIKFYHQNFLEPFPEEFRGKYDVINVRVMVVALAADEWAPAVRNLITLLRPGGYLQWVDCAAHDCVVKVPEGVDGTHAAHYMEKFRTGMIAVGKAPNLGALHGIFQESGLADCEERICPLVNPDTREDINDTVIGGITHFLMAALNRGKIGLVRSTEEVMSLRKSALDDLSHGCYYCFDVHVVVGRKI</sequence>
<dbReference type="InterPro" id="IPR029063">
    <property type="entry name" value="SAM-dependent_MTases_sf"/>
</dbReference>
<comment type="caution">
    <text evidence="1">The sequence shown here is derived from an EMBL/GenBank/DDBJ whole genome shotgun (WGS) entry which is preliminary data.</text>
</comment>
<gene>
    <name evidence="1" type="ORF">BJY01DRAFT_220186</name>
</gene>
<protein>
    <submittedName>
        <fullName evidence="1">S-adenosyl-L-methionine-dependent methyltransferase</fullName>
    </submittedName>
</protein>
<dbReference type="EMBL" id="JBFXLU010000149">
    <property type="protein sequence ID" value="KAL2838174.1"/>
    <property type="molecule type" value="Genomic_DNA"/>
</dbReference>
<evidence type="ECO:0000313" key="2">
    <source>
        <dbReference type="Proteomes" id="UP001610446"/>
    </source>
</evidence>
<keyword evidence="1" id="KW-0489">Methyltransferase</keyword>
<dbReference type="GO" id="GO:0008168">
    <property type="term" value="F:methyltransferase activity"/>
    <property type="evidence" value="ECO:0007669"/>
    <property type="project" value="UniProtKB-KW"/>
</dbReference>
<dbReference type="PANTHER" id="PTHR43591:SF110">
    <property type="entry name" value="RHODANESE DOMAIN-CONTAINING PROTEIN"/>
    <property type="match status" value="1"/>
</dbReference>
<dbReference type="Pfam" id="PF13489">
    <property type="entry name" value="Methyltransf_23"/>
    <property type="match status" value="1"/>
</dbReference>
<dbReference type="Proteomes" id="UP001610446">
    <property type="component" value="Unassembled WGS sequence"/>
</dbReference>
<keyword evidence="1" id="KW-0808">Transferase</keyword>
<keyword evidence="2" id="KW-1185">Reference proteome</keyword>
<dbReference type="GO" id="GO:0032259">
    <property type="term" value="P:methylation"/>
    <property type="evidence" value="ECO:0007669"/>
    <property type="project" value="UniProtKB-KW"/>
</dbReference>
<evidence type="ECO:0000313" key="1">
    <source>
        <dbReference type="EMBL" id="KAL2838174.1"/>
    </source>
</evidence>
<reference evidence="1 2" key="1">
    <citation type="submission" date="2024-07" db="EMBL/GenBank/DDBJ databases">
        <title>Section-level genome sequencing and comparative genomics of Aspergillus sections Usti and Cavernicolus.</title>
        <authorList>
            <consortium name="Lawrence Berkeley National Laboratory"/>
            <person name="Nybo J.L."/>
            <person name="Vesth T.C."/>
            <person name="Theobald S."/>
            <person name="Frisvad J.C."/>
            <person name="Larsen T.O."/>
            <person name="Kjaerboelling I."/>
            <person name="Rothschild-Mancinelli K."/>
            <person name="Lyhne E.K."/>
            <person name="Kogle M.E."/>
            <person name="Barry K."/>
            <person name="Clum A."/>
            <person name="Na H."/>
            <person name="Ledsgaard L."/>
            <person name="Lin J."/>
            <person name="Lipzen A."/>
            <person name="Kuo A."/>
            <person name="Riley R."/>
            <person name="Mondo S."/>
            <person name="Labutti K."/>
            <person name="Haridas S."/>
            <person name="Pangalinan J."/>
            <person name="Salamov A.A."/>
            <person name="Simmons B.A."/>
            <person name="Magnuson J.K."/>
            <person name="Chen J."/>
            <person name="Drula E."/>
            <person name="Henrissat B."/>
            <person name="Wiebenga A."/>
            <person name="Lubbers R.J."/>
            <person name="Gomes A.C."/>
            <person name="Makela M.R."/>
            <person name="Stajich J."/>
            <person name="Grigoriev I.V."/>
            <person name="Mortensen U.H."/>
            <person name="De Vries R.P."/>
            <person name="Baker S.E."/>
            <person name="Andersen M.R."/>
        </authorList>
    </citation>
    <scope>NUCLEOTIDE SEQUENCE [LARGE SCALE GENOMIC DNA]</scope>
    <source>
        <strain evidence="1 2">CBS 123904</strain>
    </source>
</reference>
<organism evidence="1 2">
    <name type="scientific">Aspergillus pseudoustus</name>
    <dbReference type="NCBI Taxonomy" id="1810923"/>
    <lineage>
        <taxon>Eukaryota</taxon>
        <taxon>Fungi</taxon>
        <taxon>Dikarya</taxon>
        <taxon>Ascomycota</taxon>
        <taxon>Pezizomycotina</taxon>
        <taxon>Eurotiomycetes</taxon>
        <taxon>Eurotiomycetidae</taxon>
        <taxon>Eurotiales</taxon>
        <taxon>Aspergillaceae</taxon>
        <taxon>Aspergillus</taxon>
        <taxon>Aspergillus subgen. Nidulantes</taxon>
    </lineage>
</organism>
<dbReference type="PANTHER" id="PTHR43591">
    <property type="entry name" value="METHYLTRANSFERASE"/>
    <property type="match status" value="1"/>
</dbReference>
<accession>A0ABR4JDQ4</accession>
<name>A0ABR4JDQ4_9EURO</name>